<dbReference type="InterPro" id="IPR019786">
    <property type="entry name" value="Zinc_finger_PHD-type_CS"/>
</dbReference>
<feature type="compositionally biased region" description="Polar residues" evidence="5">
    <location>
        <begin position="203"/>
        <end position="240"/>
    </location>
</feature>
<keyword evidence="1" id="KW-0479">Metal-binding</keyword>
<dbReference type="PROSITE" id="PS50016">
    <property type="entry name" value="ZF_PHD_2"/>
    <property type="match status" value="1"/>
</dbReference>
<dbReference type="Gene3D" id="3.30.40.10">
    <property type="entry name" value="Zinc/RING finger domain, C3HC4 (zinc finger)"/>
    <property type="match status" value="1"/>
</dbReference>
<feature type="domain" description="PHD-type" evidence="6">
    <location>
        <begin position="2"/>
        <end position="60"/>
    </location>
</feature>
<evidence type="ECO:0000256" key="4">
    <source>
        <dbReference type="PROSITE-ProRule" id="PRU00146"/>
    </source>
</evidence>
<reference evidence="7 8" key="1">
    <citation type="submission" date="2021-06" db="EMBL/GenBank/DDBJ databases">
        <title>A haploid diamondback moth (Plutella xylostella L.) genome assembly resolves 31 chromosomes and identifies a diamide resistance mutation.</title>
        <authorList>
            <person name="Ward C.M."/>
            <person name="Perry K.D."/>
            <person name="Baker G."/>
            <person name="Powis K."/>
            <person name="Heckel D.G."/>
            <person name="Baxter S.W."/>
        </authorList>
    </citation>
    <scope>NUCLEOTIDE SEQUENCE [LARGE SCALE GENOMIC DNA]</scope>
    <source>
        <strain evidence="7 8">LV</strain>
        <tissue evidence="7">Single pupa</tissue>
    </source>
</reference>
<protein>
    <recommendedName>
        <fullName evidence="6">PHD-type domain-containing protein</fullName>
    </recommendedName>
</protein>
<comment type="caution">
    <text evidence="7">The sequence shown here is derived from an EMBL/GenBank/DDBJ whole genome shotgun (WGS) entry which is preliminary data.</text>
</comment>
<name>A0ABQ7QCK2_PLUXY</name>
<dbReference type="EMBL" id="JAHIBW010000017">
    <property type="protein sequence ID" value="KAG7302859.1"/>
    <property type="molecule type" value="Genomic_DNA"/>
</dbReference>
<dbReference type="InterPro" id="IPR011011">
    <property type="entry name" value="Znf_FYVE_PHD"/>
</dbReference>
<evidence type="ECO:0000256" key="5">
    <source>
        <dbReference type="SAM" id="MobiDB-lite"/>
    </source>
</evidence>
<evidence type="ECO:0000313" key="8">
    <source>
        <dbReference type="Proteomes" id="UP000823941"/>
    </source>
</evidence>
<gene>
    <name evidence="7" type="ORF">JYU34_012842</name>
</gene>
<organism evidence="7 8">
    <name type="scientific">Plutella xylostella</name>
    <name type="common">Diamondback moth</name>
    <name type="synonym">Plutella maculipennis</name>
    <dbReference type="NCBI Taxonomy" id="51655"/>
    <lineage>
        <taxon>Eukaryota</taxon>
        <taxon>Metazoa</taxon>
        <taxon>Ecdysozoa</taxon>
        <taxon>Arthropoda</taxon>
        <taxon>Hexapoda</taxon>
        <taxon>Insecta</taxon>
        <taxon>Pterygota</taxon>
        <taxon>Neoptera</taxon>
        <taxon>Endopterygota</taxon>
        <taxon>Lepidoptera</taxon>
        <taxon>Glossata</taxon>
        <taxon>Ditrysia</taxon>
        <taxon>Yponomeutoidea</taxon>
        <taxon>Plutellidae</taxon>
        <taxon>Plutella</taxon>
    </lineage>
</organism>
<keyword evidence="3" id="KW-0862">Zinc</keyword>
<keyword evidence="2 4" id="KW-0863">Zinc-finger</keyword>
<dbReference type="InterPro" id="IPR019787">
    <property type="entry name" value="Znf_PHD-finger"/>
</dbReference>
<dbReference type="SUPFAM" id="SSF57903">
    <property type="entry name" value="FYVE/PHD zinc finger"/>
    <property type="match status" value="1"/>
</dbReference>
<proteinExistence type="predicted"/>
<dbReference type="Proteomes" id="UP000823941">
    <property type="component" value="Chromosome 17"/>
</dbReference>
<evidence type="ECO:0000313" key="7">
    <source>
        <dbReference type="EMBL" id="KAG7302859.1"/>
    </source>
</evidence>
<dbReference type="PROSITE" id="PS01359">
    <property type="entry name" value="ZF_PHD_1"/>
    <property type="match status" value="1"/>
</dbReference>
<evidence type="ECO:0000256" key="3">
    <source>
        <dbReference type="ARBA" id="ARBA00022833"/>
    </source>
</evidence>
<evidence type="ECO:0000256" key="1">
    <source>
        <dbReference type="ARBA" id="ARBA00022723"/>
    </source>
</evidence>
<dbReference type="InterPro" id="IPR001965">
    <property type="entry name" value="Znf_PHD"/>
</dbReference>
<dbReference type="InterPro" id="IPR013083">
    <property type="entry name" value="Znf_RING/FYVE/PHD"/>
</dbReference>
<evidence type="ECO:0000256" key="2">
    <source>
        <dbReference type="ARBA" id="ARBA00022771"/>
    </source>
</evidence>
<dbReference type="SMART" id="SM00249">
    <property type="entry name" value="PHD"/>
    <property type="match status" value="1"/>
</dbReference>
<accession>A0ABQ7QCK2</accession>
<sequence length="423" mass="47518">MGTKCGACDGEIFDLLFMECTTNNCHKVFHVKCLGKSVESFEALTEESKLQWICPECTRMIPKQDNTNTPIRGGTIMDKTFTPTNFVSTERGSRGKILISKVNTRRGAGASTAADYMEVKENSPSPESESIAVVLSAIQQELHTIRIQNESILPLKQEVERLSKVVENMSEAIVDLKRIILEKNNHILSLEERTLHRSEHNISSKSYSSVTAKRTAPQQSVTRPSDPSGTQRLSAGAQQRSLDERQTALPPSSPQSKRDSASAPARNMSSDGARKLAIVSTLESGEITTPANRNTENEWKVVQSRKKKELFTEVMKGGNNKDVPLKGIERKKHLHIWRLRKNTCEKDILDHVAGVCGSQNEIKVEKLKTKTERDYASFIVGVPESMYDKICQPEVWPVNVEFSEWIWFRKRYPIPTSDSEKAN</sequence>
<feature type="region of interest" description="Disordered" evidence="5">
    <location>
        <begin position="197"/>
        <end position="273"/>
    </location>
</feature>
<keyword evidence="8" id="KW-1185">Reference proteome</keyword>
<evidence type="ECO:0000259" key="6">
    <source>
        <dbReference type="PROSITE" id="PS50016"/>
    </source>
</evidence>